<reference evidence="3" key="2">
    <citation type="submission" date="2013-04" db="UniProtKB">
        <authorList>
            <consortium name="EnsemblPlants"/>
        </authorList>
    </citation>
    <scope>IDENTIFICATION</scope>
</reference>
<dbReference type="AlphaFoldDB" id="J3MSC0"/>
<dbReference type="HOGENOM" id="CLU_1055265_0_0_1"/>
<dbReference type="InterPro" id="IPR056671">
    <property type="entry name" value="DUF7769"/>
</dbReference>
<organism evidence="3">
    <name type="scientific">Oryza brachyantha</name>
    <name type="common">malo sina</name>
    <dbReference type="NCBI Taxonomy" id="4533"/>
    <lineage>
        <taxon>Eukaryota</taxon>
        <taxon>Viridiplantae</taxon>
        <taxon>Streptophyta</taxon>
        <taxon>Embryophyta</taxon>
        <taxon>Tracheophyta</taxon>
        <taxon>Spermatophyta</taxon>
        <taxon>Magnoliopsida</taxon>
        <taxon>Liliopsida</taxon>
        <taxon>Poales</taxon>
        <taxon>Poaceae</taxon>
        <taxon>BOP clade</taxon>
        <taxon>Oryzoideae</taxon>
        <taxon>Oryzeae</taxon>
        <taxon>Oryzinae</taxon>
        <taxon>Oryza</taxon>
    </lineage>
</organism>
<evidence type="ECO:0000313" key="4">
    <source>
        <dbReference type="Proteomes" id="UP000006038"/>
    </source>
</evidence>
<feature type="domain" description="DUF7769" evidence="2">
    <location>
        <begin position="70"/>
        <end position="121"/>
    </location>
</feature>
<keyword evidence="4" id="KW-1185">Reference proteome</keyword>
<protein>
    <recommendedName>
        <fullName evidence="2">DUF7769 domain-containing protein</fullName>
    </recommendedName>
</protein>
<dbReference type="PANTHER" id="PTHR33889">
    <property type="entry name" value="OS04G0681850 PROTEIN"/>
    <property type="match status" value="1"/>
</dbReference>
<dbReference type="PANTHER" id="PTHR33889:SF1">
    <property type="entry name" value="OS03G0834800 PROTEIN"/>
    <property type="match status" value="1"/>
</dbReference>
<dbReference type="Proteomes" id="UP000006038">
    <property type="component" value="Chromosome 8"/>
</dbReference>
<dbReference type="Gramene" id="OB08G19990.1">
    <property type="protein sequence ID" value="OB08G19990.1"/>
    <property type="gene ID" value="OB08G19990"/>
</dbReference>
<feature type="region of interest" description="Disordered" evidence="1">
    <location>
        <begin position="1"/>
        <end position="21"/>
    </location>
</feature>
<proteinExistence type="predicted"/>
<accession>J3MSC0</accession>
<evidence type="ECO:0000313" key="3">
    <source>
        <dbReference type="EnsemblPlants" id="OB08G19990.1"/>
    </source>
</evidence>
<sequence length="288" mass="32658">MVIRPFDLNAPPDDDDGLGDEAVAGEQGGVHVTQDEDVGGEAIVVDGGVHVAPDDVEGHQQPERRARKWLTDHERYVVYITLEARYKARTFKRSSTKEIADLFHADIRVIQRIWKQARQQIGLGQDVDVSNKRKGRCGVKIIEIDYSLHTTAPRNRRCSLRSLAKILNVSVATVHKRVKLGYIRRHSNTLKPHLQENKRQRLQFCPTSLGDIIQAVHEEFEGYEVSKINRVFLTLQTCMNEVMKIQGGNRYKIPMNKDGLEREARLPSSLACSASVYERVVANLQLVE</sequence>
<dbReference type="eggNOG" id="ENOG502QQNW">
    <property type="taxonomic scope" value="Eukaryota"/>
</dbReference>
<evidence type="ECO:0000259" key="2">
    <source>
        <dbReference type="Pfam" id="PF24964"/>
    </source>
</evidence>
<name>J3MSC0_ORYBR</name>
<evidence type="ECO:0000256" key="1">
    <source>
        <dbReference type="SAM" id="MobiDB-lite"/>
    </source>
</evidence>
<dbReference type="EnsemblPlants" id="OB08G19990.1">
    <property type="protein sequence ID" value="OB08G19990.1"/>
    <property type="gene ID" value="OB08G19990"/>
</dbReference>
<reference evidence="3" key="1">
    <citation type="journal article" date="2013" name="Nat. Commun.">
        <title>Whole-genome sequencing of Oryza brachyantha reveals mechanisms underlying Oryza genome evolution.</title>
        <authorList>
            <person name="Chen J."/>
            <person name="Huang Q."/>
            <person name="Gao D."/>
            <person name="Wang J."/>
            <person name="Lang Y."/>
            <person name="Liu T."/>
            <person name="Li B."/>
            <person name="Bai Z."/>
            <person name="Luis Goicoechea J."/>
            <person name="Liang C."/>
            <person name="Chen C."/>
            <person name="Zhang W."/>
            <person name="Sun S."/>
            <person name="Liao Y."/>
            <person name="Zhang X."/>
            <person name="Yang L."/>
            <person name="Song C."/>
            <person name="Wang M."/>
            <person name="Shi J."/>
            <person name="Liu G."/>
            <person name="Liu J."/>
            <person name="Zhou H."/>
            <person name="Zhou W."/>
            <person name="Yu Q."/>
            <person name="An N."/>
            <person name="Chen Y."/>
            <person name="Cai Q."/>
            <person name="Wang B."/>
            <person name="Liu B."/>
            <person name="Min J."/>
            <person name="Huang Y."/>
            <person name="Wu H."/>
            <person name="Li Z."/>
            <person name="Zhang Y."/>
            <person name="Yin Y."/>
            <person name="Song W."/>
            <person name="Jiang J."/>
            <person name="Jackson S.A."/>
            <person name="Wing R.A."/>
            <person name="Wang J."/>
            <person name="Chen M."/>
        </authorList>
    </citation>
    <scope>NUCLEOTIDE SEQUENCE [LARGE SCALE GENOMIC DNA]</scope>
    <source>
        <strain evidence="3">cv. IRGC 101232</strain>
    </source>
</reference>
<dbReference type="Pfam" id="PF24964">
    <property type="entry name" value="DUF7769"/>
    <property type="match status" value="1"/>
</dbReference>